<gene>
    <name evidence="2" type="ORF">HOLleu_34610</name>
</gene>
<name>A0A9Q1BFH1_HOLLE</name>
<keyword evidence="3" id="KW-1185">Reference proteome</keyword>
<dbReference type="OrthoDB" id="10068277at2759"/>
<dbReference type="EMBL" id="JAIZAY010000018">
    <property type="protein sequence ID" value="KAJ8024650.1"/>
    <property type="molecule type" value="Genomic_DNA"/>
</dbReference>
<sequence length="311" mass="35502">MSSMEHTKKMVLVSPDYLERVTSTFRPSQSPETAKTRVLEDQLSAILHDPHLDDANKLRRYSDLLQRYQTYDIKSHEPVKMKIVSESSSETKPEAQNVSGSPQKDIKNDVLESLPKAFKGKAVQLLRKINSSNGDLSWTDKGELVVKDRVIKGSHMVDLINDVVRNRKGIIPIGATDFANGLAELNLPRELVGNPDRWKEMTRGLENPTPEIDSSTKSPEVGGATRFLKDEYLYGTAYHLPAPNTTRSRRKQPKAKLTWEKKSLRVHVCFIYLVARRDGLFTEKRSLVELYSSQTRMSIRVLWWHCARTRV</sequence>
<evidence type="ECO:0000313" key="2">
    <source>
        <dbReference type="EMBL" id="KAJ8024650.1"/>
    </source>
</evidence>
<reference evidence="2" key="1">
    <citation type="submission" date="2021-10" db="EMBL/GenBank/DDBJ databases">
        <title>Tropical sea cucumber genome reveals ecological adaptation and Cuvierian tubules defense mechanism.</title>
        <authorList>
            <person name="Chen T."/>
        </authorList>
    </citation>
    <scope>NUCLEOTIDE SEQUENCE</scope>
    <source>
        <strain evidence="2">Nanhai2018</strain>
        <tissue evidence="2">Muscle</tissue>
    </source>
</reference>
<dbReference type="AlphaFoldDB" id="A0A9Q1BFH1"/>
<comment type="caution">
    <text evidence="2">The sequence shown here is derived from an EMBL/GenBank/DDBJ whole genome shotgun (WGS) entry which is preliminary data.</text>
</comment>
<organism evidence="2 3">
    <name type="scientific">Holothuria leucospilota</name>
    <name type="common">Black long sea cucumber</name>
    <name type="synonym">Mertensiothuria leucospilota</name>
    <dbReference type="NCBI Taxonomy" id="206669"/>
    <lineage>
        <taxon>Eukaryota</taxon>
        <taxon>Metazoa</taxon>
        <taxon>Echinodermata</taxon>
        <taxon>Eleutherozoa</taxon>
        <taxon>Echinozoa</taxon>
        <taxon>Holothuroidea</taxon>
        <taxon>Aspidochirotacea</taxon>
        <taxon>Aspidochirotida</taxon>
        <taxon>Holothuriidae</taxon>
        <taxon>Holothuria</taxon>
    </lineage>
</organism>
<proteinExistence type="predicted"/>
<feature type="region of interest" description="Disordered" evidence="1">
    <location>
        <begin position="82"/>
        <end position="106"/>
    </location>
</feature>
<dbReference type="Proteomes" id="UP001152320">
    <property type="component" value="Chromosome 18"/>
</dbReference>
<evidence type="ECO:0000313" key="3">
    <source>
        <dbReference type="Proteomes" id="UP001152320"/>
    </source>
</evidence>
<accession>A0A9Q1BFH1</accession>
<protein>
    <submittedName>
        <fullName evidence="2">Uncharacterized protein</fullName>
    </submittedName>
</protein>
<evidence type="ECO:0000256" key="1">
    <source>
        <dbReference type="SAM" id="MobiDB-lite"/>
    </source>
</evidence>
<feature type="compositionally biased region" description="Polar residues" evidence="1">
    <location>
        <begin position="85"/>
        <end position="102"/>
    </location>
</feature>